<gene>
    <name evidence="3" type="ORF">PAUR_b1094</name>
</gene>
<keyword evidence="1" id="KW-0732">Signal</keyword>
<feature type="chain" id="PRO_5045800089" description="DUF4842 domain-containing protein" evidence="1">
    <location>
        <begin position="23"/>
        <end position="567"/>
    </location>
</feature>
<sequence>MNMKYSLSLGIALVFQTPYVFAAATETNTVDNQDGTFTYTQKINKDSTSPHYVAPSGYGFNYYSHSGQDYGWQHSFSEASNPLVKIQSATLLIRGFDIDSEAFHGTSGEYDGISVDGNDLNPGLLQGTNGTWSETPFDVPTSYILDDGLMDVFLDIDMNHNYVWWKTTLDYSLLTITYAITANDAPYTPTLNGSPQGCATANNDFVVDVSNSDNADPDGDAVSYEYRWFVDIGQGEVVDDEVAGKTDHTGNTVLSSEVNAGETWRVQVIATDSNGLVSDPAFFTWMLGENDSDCDGINDNNDDYPNDDKRASNNYSVESTLAYEDLWPDKGDYDLNDLVITNRFNVIKDANGLVKQIDLTGSIQARGATLASGFAIAFSGTTSANVESINMAINGQSEAVTAEAGHSSELVVAVLKNTHSATNDSLTYSFFNTQSGDERSVIPVTMSLIFVEPVNPLAIGNAPFNPFIYRVSDRGREVHLPNYAPTALANTGFFKTGADNTEVGGETYMTPAGHPWALEISTSWLHPMESVDIIQAYPAIQDWAESRKARGATWYSTPVSGKCWKCN</sequence>
<dbReference type="InterPro" id="IPR032295">
    <property type="entry name" value="DUF4842"/>
</dbReference>
<proteinExistence type="predicted"/>
<keyword evidence="4" id="KW-1185">Reference proteome</keyword>
<evidence type="ECO:0000256" key="1">
    <source>
        <dbReference type="SAM" id="SignalP"/>
    </source>
</evidence>
<name>A0ABR9EKL9_9GAMM</name>
<comment type="caution">
    <text evidence="3">The sequence shown here is derived from an EMBL/GenBank/DDBJ whole genome shotgun (WGS) entry which is preliminary data.</text>
</comment>
<accession>A0ABR9EKL9</accession>
<protein>
    <recommendedName>
        <fullName evidence="2">DUF4842 domain-containing protein</fullName>
    </recommendedName>
</protein>
<evidence type="ECO:0000313" key="3">
    <source>
        <dbReference type="EMBL" id="MBE0370954.1"/>
    </source>
</evidence>
<feature type="signal peptide" evidence="1">
    <location>
        <begin position="1"/>
        <end position="22"/>
    </location>
</feature>
<evidence type="ECO:0000259" key="2">
    <source>
        <dbReference type="Pfam" id="PF16130"/>
    </source>
</evidence>
<dbReference type="Pfam" id="PF16130">
    <property type="entry name" value="DUF4842"/>
    <property type="match status" value="1"/>
</dbReference>
<feature type="domain" description="DUF4842" evidence="2">
    <location>
        <begin position="354"/>
        <end position="555"/>
    </location>
</feature>
<dbReference type="NCBIfam" id="TIGR04456">
    <property type="entry name" value="LruC_dom"/>
    <property type="match status" value="1"/>
</dbReference>
<organism evidence="3 4">
    <name type="scientific">Pseudoalteromonas aurantia 208</name>
    <dbReference type="NCBI Taxonomy" id="1314867"/>
    <lineage>
        <taxon>Bacteria</taxon>
        <taxon>Pseudomonadati</taxon>
        <taxon>Pseudomonadota</taxon>
        <taxon>Gammaproteobacteria</taxon>
        <taxon>Alteromonadales</taxon>
        <taxon>Pseudoalteromonadaceae</taxon>
        <taxon>Pseudoalteromonas</taxon>
    </lineage>
</organism>
<dbReference type="RefSeq" id="WP_192509975.1">
    <property type="nucleotide sequence ID" value="NZ_AQGV01000015.1"/>
</dbReference>
<dbReference type="InterPro" id="IPR031025">
    <property type="entry name" value="LruC_dom"/>
</dbReference>
<evidence type="ECO:0000313" key="4">
    <source>
        <dbReference type="Proteomes" id="UP000615755"/>
    </source>
</evidence>
<dbReference type="EMBL" id="AQGV01000015">
    <property type="protein sequence ID" value="MBE0370954.1"/>
    <property type="molecule type" value="Genomic_DNA"/>
</dbReference>
<reference evidence="3 4" key="1">
    <citation type="submission" date="2015-03" db="EMBL/GenBank/DDBJ databases">
        <title>Genome sequence of Pseudoalteromonas aurantia.</title>
        <authorList>
            <person name="Xie B.-B."/>
            <person name="Rong J.-C."/>
            <person name="Qin Q.-L."/>
            <person name="Zhang Y.-Z."/>
        </authorList>
    </citation>
    <scope>NUCLEOTIDE SEQUENCE [LARGE SCALE GENOMIC DNA]</scope>
    <source>
        <strain evidence="3 4">208</strain>
    </source>
</reference>
<dbReference type="Proteomes" id="UP000615755">
    <property type="component" value="Unassembled WGS sequence"/>
</dbReference>